<comment type="caution">
    <text evidence="2">The sequence shown here is derived from an EMBL/GenBank/DDBJ whole genome shotgun (WGS) entry which is preliminary data.</text>
</comment>
<feature type="transmembrane region" description="Helical" evidence="1">
    <location>
        <begin position="29"/>
        <end position="46"/>
    </location>
</feature>
<keyword evidence="1" id="KW-1133">Transmembrane helix</keyword>
<feature type="transmembrane region" description="Helical" evidence="1">
    <location>
        <begin position="175"/>
        <end position="197"/>
    </location>
</feature>
<feature type="transmembrane region" description="Helical" evidence="1">
    <location>
        <begin position="121"/>
        <end position="140"/>
    </location>
</feature>
<feature type="transmembrane region" description="Helical" evidence="1">
    <location>
        <begin position="85"/>
        <end position="109"/>
    </location>
</feature>
<reference evidence="2 3" key="1">
    <citation type="journal article" date="2015" name="Nature">
        <title>rRNA introns, odd ribosomes, and small enigmatic genomes across a large radiation of phyla.</title>
        <authorList>
            <person name="Brown C.T."/>
            <person name="Hug L.A."/>
            <person name="Thomas B.C."/>
            <person name="Sharon I."/>
            <person name="Castelle C.J."/>
            <person name="Singh A."/>
            <person name="Wilkins M.J."/>
            <person name="Williams K.H."/>
            <person name="Banfield J.F."/>
        </authorList>
    </citation>
    <scope>NUCLEOTIDE SEQUENCE [LARGE SCALE GENOMIC DNA]</scope>
</reference>
<accession>A0A0G1PHY4</accession>
<organism evidence="2 3">
    <name type="scientific">Candidatus Uhrbacteria bacterium GW2011_GWF2_46_218</name>
    <dbReference type="NCBI Taxonomy" id="1619001"/>
    <lineage>
        <taxon>Bacteria</taxon>
        <taxon>Candidatus Uhriibacteriota</taxon>
    </lineage>
</organism>
<feature type="transmembrane region" description="Helical" evidence="1">
    <location>
        <begin position="146"/>
        <end position="168"/>
    </location>
</feature>
<evidence type="ECO:0000256" key="1">
    <source>
        <dbReference type="SAM" id="Phobius"/>
    </source>
</evidence>
<sequence>MLVFYRAIPYAVACVVASGYTWMIWQPAWFWIGALVAWILCLYLCARLISFDWQEKTYRFFLLTPVLFFTSSLGAFLFLESFWSQMALGVATAVCLFFFTEQVFYYLHLPVRYQAYTIEHLSLVLHVLALYFYASIGFGLQLFLQIPLWLIAPAILLLIVYMLAATFWVSKIEHILVRSTVITGAVLMTELFIALSWLPSGFYVNAALFTVCFYLFLGLTRAHFFENLSQAFLRRYLLVSCGLLVMIVGTAQWV</sequence>
<keyword evidence="1" id="KW-0472">Membrane</keyword>
<name>A0A0G1PHY4_9BACT</name>
<feature type="transmembrane region" description="Helical" evidence="1">
    <location>
        <begin position="236"/>
        <end position="253"/>
    </location>
</feature>
<feature type="transmembrane region" description="Helical" evidence="1">
    <location>
        <begin position="58"/>
        <end position="79"/>
    </location>
</feature>
<feature type="transmembrane region" description="Helical" evidence="1">
    <location>
        <begin position="7"/>
        <end position="23"/>
    </location>
</feature>
<protein>
    <submittedName>
        <fullName evidence="2">Uncharacterized protein</fullName>
    </submittedName>
</protein>
<evidence type="ECO:0000313" key="3">
    <source>
        <dbReference type="Proteomes" id="UP000034705"/>
    </source>
</evidence>
<evidence type="ECO:0000313" key="2">
    <source>
        <dbReference type="EMBL" id="KKU32376.1"/>
    </source>
</evidence>
<feature type="transmembrane region" description="Helical" evidence="1">
    <location>
        <begin position="203"/>
        <end position="224"/>
    </location>
</feature>
<proteinExistence type="predicted"/>
<dbReference type="AlphaFoldDB" id="A0A0G1PHY4"/>
<dbReference type="EMBL" id="LCMG01000018">
    <property type="protein sequence ID" value="KKU32376.1"/>
    <property type="molecule type" value="Genomic_DNA"/>
</dbReference>
<dbReference type="Proteomes" id="UP000034705">
    <property type="component" value="Unassembled WGS sequence"/>
</dbReference>
<keyword evidence="1" id="KW-0812">Transmembrane</keyword>
<gene>
    <name evidence="2" type="ORF">UX45_C0018G0003</name>
</gene>